<dbReference type="RefSeq" id="WP_270686791.1">
    <property type="nucleotide sequence ID" value="NZ_JAQFWQ010000046.1"/>
</dbReference>
<dbReference type="SUPFAM" id="SSF53474">
    <property type="entry name" value="alpha/beta-Hydrolases"/>
    <property type="match status" value="1"/>
</dbReference>
<sequence length="316" mass="34484">MSRTDVTGTTSVRFSVTTGDGLVLAARSYGDPGAPTVLCVHGYPDDSLVWEGVVTDLAADHRVVVYDVRGAGASPAPRERSGYALDRLADDMARVAAAASPDRPVHLLAHDWGSLAAWHTVTEERHARLFASYTSVSGPCLDHAAHWLRSRLRPSPRALAEVADEALRSAYIGFFHLPWVPEFAWLTGIGGAAVRALERVGPPKGRPPRDKRSLRNHLNGLELYRVNMRDRLLRPQPRRTAVPVQVLAPTHELFMVESLQASAAQWCEDFRLRRVAGGHWVPRTRPGAVAGRVREMVADVEKGRPRSAAAAGAGAW</sequence>
<comment type="caution">
    <text evidence="3">The sequence shown here is derived from an EMBL/GenBank/DDBJ whole genome shotgun (WGS) entry which is preliminary data.</text>
</comment>
<evidence type="ECO:0000259" key="2">
    <source>
        <dbReference type="Pfam" id="PF00561"/>
    </source>
</evidence>
<dbReference type="Proteomes" id="UP001527866">
    <property type="component" value="Unassembled WGS sequence"/>
</dbReference>
<dbReference type="PRINTS" id="PR00412">
    <property type="entry name" value="EPOXHYDRLASE"/>
</dbReference>
<accession>A0ABT4U5R4</accession>
<organism evidence="3 4">
    <name type="scientific">Nocardiopsis endophytica</name>
    <dbReference type="NCBI Taxonomy" id="3018445"/>
    <lineage>
        <taxon>Bacteria</taxon>
        <taxon>Bacillati</taxon>
        <taxon>Actinomycetota</taxon>
        <taxon>Actinomycetes</taxon>
        <taxon>Streptosporangiales</taxon>
        <taxon>Nocardiopsidaceae</taxon>
        <taxon>Nocardiopsis</taxon>
    </lineage>
</organism>
<dbReference type="Gene3D" id="3.40.50.1820">
    <property type="entry name" value="alpha/beta hydrolase"/>
    <property type="match status" value="1"/>
</dbReference>
<protein>
    <submittedName>
        <fullName evidence="3">Alpha/beta fold hydrolase</fullName>
    </submittedName>
</protein>
<dbReference type="GO" id="GO:0016787">
    <property type="term" value="F:hydrolase activity"/>
    <property type="evidence" value="ECO:0007669"/>
    <property type="project" value="UniProtKB-KW"/>
</dbReference>
<dbReference type="Pfam" id="PF00561">
    <property type="entry name" value="Abhydrolase_1"/>
    <property type="match status" value="1"/>
</dbReference>
<dbReference type="PANTHER" id="PTHR43329">
    <property type="entry name" value="EPOXIDE HYDROLASE"/>
    <property type="match status" value="1"/>
</dbReference>
<evidence type="ECO:0000313" key="4">
    <source>
        <dbReference type="Proteomes" id="UP001527866"/>
    </source>
</evidence>
<reference evidence="3 4" key="1">
    <citation type="submission" date="2023-01" db="EMBL/GenBank/DDBJ databases">
        <title>Draft genome sequence of Nocardiopsis sp. RSe5-2 isolated from halophytes.</title>
        <authorList>
            <person name="Duangmal K."/>
            <person name="Chantavorakit T."/>
        </authorList>
    </citation>
    <scope>NUCLEOTIDE SEQUENCE [LARGE SCALE GENOMIC DNA]</scope>
    <source>
        <strain evidence="3 4">RSe5-2</strain>
    </source>
</reference>
<name>A0ABT4U5R4_9ACTN</name>
<keyword evidence="4" id="KW-1185">Reference proteome</keyword>
<dbReference type="EMBL" id="JAQFWQ010000046">
    <property type="protein sequence ID" value="MDA2812280.1"/>
    <property type="molecule type" value="Genomic_DNA"/>
</dbReference>
<feature type="domain" description="AB hydrolase-1" evidence="2">
    <location>
        <begin position="35"/>
        <end position="281"/>
    </location>
</feature>
<dbReference type="InterPro" id="IPR000639">
    <property type="entry name" value="Epox_hydrolase-like"/>
</dbReference>
<gene>
    <name evidence="3" type="ORF">O4J56_16670</name>
</gene>
<dbReference type="InterPro" id="IPR029058">
    <property type="entry name" value="AB_hydrolase_fold"/>
</dbReference>
<proteinExistence type="predicted"/>
<evidence type="ECO:0000256" key="1">
    <source>
        <dbReference type="ARBA" id="ARBA00022801"/>
    </source>
</evidence>
<dbReference type="InterPro" id="IPR000073">
    <property type="entry name" value="AB_hydrolase_1"/>
</dbReference>
<keyword evidence="1 3" id="KW-0378">Hydrolase</keyword>
<evidence type="ECO:0000313" key="3">
    <source>
        <dbReference type="EMBL" id="MDA2812280.1"/>
    </source>
</evidence>